<evidence type="ECO:0000313" key="1">
    <source>
        <dbReference type="EMBL" id="KAK1139646.1"/>
    </source>
</evidence>
<organism evidence="1 2">
    <name type="scientific">Aspergillus melleus</name>
    <dbReference type="NCBI Taxonomy" id="138277"/>
    <lineage>
        <taxon>Eukaryota</taxon>
        <taxon>Fungi</taxon>
        <taxon>Dikarya</taxon>
        <taxon>Ascomycota</taxon>
        <taxon>Pezizomycotina</taxon>
        <taxon>Eurotiomycetes</taxon>
        <taxon>Eurotiomycetidae</taxon>
        <taxon>Eurotiales</taxon>
        <taxon>Aspergillaceae</taxon>
        <taxon>Aspergillus</taxon>
        <taxon>Aspergillus subgen. Circumdati</taxon>
    </lineage>
</organism>
<dbReference type="Proteomes" id="UP001177260">
    <property type="component" value="Unassembled WGS sequence"/>
</dbReference>
<comment type="caution">
    <text evidence="1">The sequence shown here is derived from an EMBL/GenBank/DDBJ whole genome shotgun (WGS) entry which is preliminary data.</text>
</comment>
<proteinExistence type="predicted"/>
<name>A0ACC3APX7_9EURO</name>
<evidence type="ECO:0000313" key="2">
    <source>
        <dbReference type="Proteomes" id="UP001177260"/>
    </source>
</evidence>
<dbReference type="EMBL" id="JAOPJF010000102">
    <property type="protein sequence ID" value="KAK1139646.1"/>
    <property type="molecule type" value="Genomic_DNA"/>
</dbReference>
<reference evidence="1 2" key="1">
    <citation type="journal article" date="2023" name="ACS Omega">
        <title>Identification of the Neoaspergillic Acid Biosynthesis Gene Cluster by Establishing an In Vitro CRISPR-Ribonucleoprotein Genetic System in Aspergillus melleus.</title>
        <authorList>
            <person name="Yuan B."/>
            <person name="Grau M.F."/>
            <person name="Murata R.M."/>
            <person name="Torok T."/>
            <person name="Venkateswaran K."/>
            <person name="Stajich J.E."/>
            <person name="Wang C.C.C."/>
        </authorList>
    </citation>
    <scope>NUCLEOTIDE SEQUENCE [LARGE SCALE GENOMIC DNA]</scope>
    <source>
        <strain evidence="1 2">IMV 1140</strain>
    </source>
</reference>
<accession>A0ACC3APX7</accession>
<gene>
    <name evidence="1" type="ORF">N8T08_000583</name>
</gene>
<protein>
    <submittedName>
        <fullName evidence="1">Uncharacterized protein</fullName>
    </submittedName>
</protein>
<keyword evidence="2" id="KW-1185">Reference proteome</keyword>
<sequence>MPPPAASVDFSNLLNPQNNTTVSAPSTPVDSSKAPSTPSSTQSNPAMASSVSLLPPLMKGARPATEEVRQDLPRPYKCPLCDRAFHRLEHQTRHIRTHTGEKPHACQFPGCTKRFSRSDELTRHSRIHNNPNSRRSNKAQHLAAAAAAAAGQDNGMVTNAGSMMPPPSKPMTRSAPVSQVGSPDISPPHSFSNYAVHMRSNLGPYSRNTDRASSGMDINLLATAASQVERDETFNFQAGPRTPIFGSRHLGGSGRLPSLSAYAISHSMSRSHSHEEDDGYSHRVKRSRPNSPNSTAPSSPTFSHDSLSPTPDHTPLATPAHSPRLRPLGTNELHLPSIRHLSLHHTPALAPMEPQPEGPNYYSPGQGHNGPSISDIMSKPDGTQRKLPVPQVPKVAVQDMLNTPTGFSSVSSSTNNSVAGGDLTDRF</sequence>